<evidence type="ECO:0000256" key="2">
    <source>
        <dbReference type="ARBA" id="ARBA00007886"/>
    </source>
</evidence>
<evidence type="ECO:0000256" key="6">
    <source>
        <dbReference type="ARBA" id="ARBA00023139"/>
    </source>
</evidence>
<comment type="caution">
    <text evidence="10">The sequence shown here is derived from an EMBL/GenBank/DDBJ whole genome shotgun (WGS) entry which is preliminary data.</text>
</comment>
<name>A0ABW0K8E5_9BACL</name>
<accession>A0ABW0K8E5</accession>
<dbReference type="InterPro" id="IPR057336">
    <property type="entry name" value="GerAC_N"/>
</dbReference>
<keyword evidence="11" id="KW-1185">Reference proteome</keyword>
<sequence>MLTKRRILTKYLAVFILCMLLAGCWDRTELNKIGIASATAIDWVNDHWQISYQLVIPQSISSQNAGGGSTQQAPVMVFSTIGDSIQTAIQRASLEMPRTLFFAHNRVMIIGEDAARKGIAQLIDNYLRSSTSRETVSVLVTRGTGRKILEQLVPMEKIPGAAIQDMMLNEDKHDSDLKQVMVYQLAMSMAGDSGYSTVPEIFIAGKGEEANSIEELKSTIAETKLKMGKIGVFKKDKLIGWLTIHDGFGINWITNRIDQTVLFFSCSPESKKFQSAVRIIHAKTRLKPVQQDGQWVMKANVQATAQLVENGCDIDPSKREGIQALENLINHAVTVSMQDALNSTQAIKADVLGFAASIHKNDPKAWKQMKENWDKTFPQVRLETTVNISIERLGMSSKSFADILKGIAE</sequence>
<keyword evidence="3" id="KW-0309">Germination</keyword>
<evidence type="ECO:0000256" key="7">
    <source>
        <dbReference type="ARBA" id="ARBA00023288"/>
    </source>
</evidence>
<dbReference type="InterPro" id="IPR008844">
    <property type="entry name" value="Spore_GerAC-like"/>
</dbReference>
<dbReference type="RefSeq" id="WP_270877500.1">
    <property type="nucleotide sequence ID" value="NZ_JAQFVF010000002.1"/>
</dbReference>
<dbReference type="Gene3D" id="6.20.190.10">
    <property type="entry name" value="Nutrient germinant receptor protein C, domain 1"/>
    <property type="match status" value="1"/>
</dbReference>
<keyword evidence="7" id="KW-0449">Lipoprotein</keyword>
<reference evidence="11" key="1">
    <citation type="journal article" date="2019" name="Int. J. Syst. Evol. Microbiol.">
        <title>The Global Catalogue of Microorganisms (GCM) 10K type strain sequencing project: providing services to taxonomists for standard genome sequencing and annotation.</title>
        <authorList>
            <consortium name="The Broad Institute Genomics Platform"/>
            <consortium name="The Broad Institute Genome Sequencing Center for Infectious Disease"/>
            <person name="Wu L."/>
            <person name="Ma J."/>
        </authorList>
    </citation>
    <scope>NUCLEOTIDE SEQUENCE [LARGE SCALE GENOMIC DNA]</scope>
    <source>
        <strain evidence="11">KACC 11904</strain>
    </source>
</reference>
<dbReference type="Pfam" id="PF25198">
    <property type="entry name" value="Spore_GerAC_N"/>
    <property type="match status" value="1"/>
</dbReference>
<evidence type="ECO:0000256" key="4">
    <source>
        <dbReference type="ARBA" id="ARBA00022729"/>
    </source>
</evidence>
<evidence type="ECO:0000256" key="1">
    <source>
        <dbReference type="ARBA" id="ARBA00004635"/>
    </source>
</evidence>
<keyword evidence="4" id="KW-0732">Signal</keyword>
<evidence type="ECO:0000313" key="10">
    <source>
        <dbReference type="EMBL" id="MFC5449665.1"/>
    </source>
</evidence>
<dbReference type="Proteomes" id="UP001596044">
    <property type="component" value="Unassembled WGS sequence"/>
</dbReference>
<comment type="similarity">
    <text evidence="2">Belongs to the GerABKC lipoprotein family.</text>
</comment>
<dbReference type="PANTHER" id="PTHR35789">
    <property type="entry name" value="SPORE GERMINATION PROTEIN B3"/>
    <property type="match status" value="1"/>
</dbReference>
<evidence type="ECO:0000313" key="11">
    <source>
        <dbReference type="Proteomes" id="UP001596044"/>
    </source>
</evidence>
<keyword evidence="5" id="KW-0472">Membrane</keyword>
<dbReference type="InterPro" id="IPR046953">
    <property type="entry name" value="Spore_GerAC-like_C"/>
</dbReference>
<comment type="subcellular location">
    <subcellularLocation>
        <location evidence="1">Membrane</location>
        <topology evidence="1">Lipid-anchor</topology>
    </subcellularLocation>
</comment>
<dbReference type="NCBIfam" id="TIGR02887">
    <property type="entry name" value="spore_ger_x_C"/>
    <property type="match status" value="1"/>
</dbReference>
<evidence type="ECO:0000256" key="3">
    <source>
        <dbReference type="ARBA" id="ARBA00022544"/>
    </source>
</evidence>
<feature type="domain" description="Spore germination GerAC-like C-terminal" evidence="8">
    <location>
        <begin position="230"/>
        <end position="394"/>
    </location>
</feature>
<proteinExistence type="inferred from homology"/>
<feature type="domain" description="Spore germination protein N-terminal" evidence="9">
    <location>
        <begin position="26"/>
        <end position="200"/>
    </location>
</feature>
<evidence type="ECO:0000259" key="9">
    <source>
        <dbReference type="Pfam" id="PF25198"/>
    </source>
</evidence>
<dbReference type="PROSITE" id="PS51257">
    <property type="entry name" value="PROKAR_LIPOPROTEIN"/>
    <property type="match status" value="1"/>
</dbReference>
<evidence type="ECO:0000256" key="5">
    <source>
        <dbReference type="ARBA" id="ARBA00023136"/>
    </source>
</evidence>
<protein>
    <submittedName>
        <fullName evidence="10">Ger(X)C family spore germination protein</fullName>
    </submittedName>
</protein>
<dbReference type="Pfam" id="PF05504">
    <property type="entry name" value="Spore_GerAC"/>
    <property type="match status" value="1"/>
</dbReference>
<keyword evidence="6" id="KW-0564">Palmitate</keyword>
<evidence type="ECO:0000259" key="8">
    <source>
        <dbReference type="Pfam" id="PF05504"/>
    </source>
</evidence>
<gene>
    <name evidence="10" type="ORF">ACFPOG_15450</name>
</gene>
<dbReference type="PANTHER" id="PTHR35789:SF1">
    <property type="entry name" value="SPORE GERMINATION PROTEIN B3"/>
    <property type="match status" value="1"/>
</dbReference>
<organism evidence="10 11">
    <name type="scientific">Paenibacillus aestuarii</name>
    <dbReference type="NCBI Taxonomy" id="516965"/>
    <lineage>
        <taxon>Bacteria</taxon>
        <taxon>Bacillati</taxon>
        <taxon>Bacillota</taxon>
        <taxon>Bacilli</taxon>
        <taxon>Bacillales</taxon>
        <taxon>Paenibacillaceae</taxon>
        <taxon>Paenibacillus</taxon>
    </lineage>
</organism>
<dbReference type="InterPro" id="IPR038501">
    <property type="entry name" value="Spore_GerAC_C_sf"/>
</dbReference>
<dbReference type="EMBL" id="JBHSMJ010000020">
    <property type="protein sequence ID" value="MFC5449665.1"/>
    <property type="molecule type" value="Genomic_DNA"/>
</dbReference>
<dbReference type="Gene3D" id="3.30.300.210">
    <property type="entry name" value="Nutrient germinant receptor protein C, domain 3"/>
    <property type="match status" value="1"/>
</dbReference>